<dbReference type="Proteomes" id="UP000623250">
    <property type="component" value="Unassembled WGS sequence"/>
</dbReference>
<evidence type="ECO:0000313" key="8">
    <source>
        <dbReference type="EMBL" id="MBJ7544854.1"/>
    </source>
</evidence>
<dbReference type="EMBL" id="JAEMUK010000081">
    <property type="protein sequence ID" value="MBJ7544854.1"/>
    <property type="molecule type" value="Genomic_DNA"/>
</dbReference>
<evidence type="ECO:0000256" key="6">
    <source>
        <dbReference type="HAMAP-Rule" id="MF_00922"/>
    </source>
</evidence>
<reference evidence="8 9" key="1">
    <citation type="submission" date="2020-12" db="EMBL/GenBank/DDBJ databases">
        <title>Revised draft genomes of Rhodomicrobium vannielii ATCC 17100 and Rhodomicrobium udaipurense JA643.</title>
        <authorList>
            <person name="Conners E.M."/>
            <person name="Davenport E.J."/>
            <person name="Bose A."/>
        </authorList>
    </citation>
    <scope>NUCLEOTIDE SEQUENCE [LARGE SCALE GENOMIC DNA]</scope>
    <source>
        <strain evidence="8 9">JA643</strain>
    </source>
</reference>
<accession>A0A8I1KL32</accession>
<keyword evidence="1 6" id="KW-0732">Signal</keyword>
<dbReference type="NCBIfam" id="TIGR03302">
    <property type="entry name" value="OM_YfiO"/>
    <property type="match status" value="1"/>
</dbReference>
<gene>
    <name evidence="6" type="primary">bamD</name>
    <name evidence="8" type="ORF">JDN41_14975</name>
</gene>
<evidence type="ECO:0000256" key="4">
    <source>
        <dbReference type="ARBA" id="ARBA00023237"/>
    </source>
</evidence>
<evidence type="ECO:0000313" key="9">
    <source>
        <dbReference type="Proteomes" id="UP000623250"/>
    </source>
</evidence>
<feature type="domain" description="Outer membrane lipoprotein BamD-like" evidence="7">
    <location>
        <begin position="43"/>
        <end position="239"/>
    </location>
</feature>
<dbReference type="GO" id="GO:0043165">
    <property type="term" value="P:Gram-negative-bacterium-type cell outer membrane assembly"/>
    <property type="evidence" value="ECO:0007669"/>
    <property type="project" value="UniProtKB-UniRule"/>
</dbReference>
<dbReference type="InterPro" id="IPR039565">
    <property type="entry name" value="BamD-like"/>
</dbReference>
<dbReference type="PANTHER" id="PTHR37423:SF1">
    <property type="entry name" value="OUTER MEMBRANE PROTEIN ASSEMBLY FACTOR BAMD"/>
    <property type="match status" value="1"/>
</dbReference>
<name>A0A8I1KL32_9HYPH</name>
<comment type="subunit">
    <text evidence="6">Part of the Bam complex.</text>
</comment>
<comment type="caution">
    <text evidence="8">The sequence shown here is derived from an EMBL/GenBank/DDBJ whole genome shotgun (WGS) entry which is preliminary data.</text>
</comment>
<proteinExistence type="inferred from homology"/>
<dbReference type="PROSITE" id="PS51257">
    <property type="entry name" value="PROKAR_LIPOPROTEIN"/>
    <property type="match status" value="1"/>
</dbReference>
<dbReference type="PANTHER" id="PTHR37423">
    <property type="entry name" value="SOLUBLE LYTIC MUREIN TRANSGLYCOSYLASE-RELATED"/>
    <property type="match status" value="1"/>
</dbReference>
<dbReference type="GO" id="GO:1990063">
    <property type="term" value="C:Bam protein complex"/>
    <property type="evidence" value="ECO:0007669"/>
    <property type="project" value="TreeGrafter"/>
</dbReference>
<evidence type="ECO:0000256" key="2">
    <source>
        <dbReference type="ARBA" id="ARBA00023136"/>
    </source>
</evidence>
<dbReference type="Gene3D" id="1.25.40.10">
    <property type="entry name" value="Tetratricopeptide repeat domain"/>
    <property type="match status" value="1"/>
</dbReference>
<dbReference type="InterPro" id="IPR011990">
    <property type="entry name" value="TPR-like_helical_dom_sf"/>
</dbReference>
<comment type="similarity">
    <text evidence="6">Belongs to the BamD family.</text>
</comment>
<evidence type="ECO:0000256" key="5">
    <source>
        <dbReference type="ARBA" id="ARBA00023288"/>
    </source>
</evidence>
<dbReference type="GO" id="GO:0051205">
    <property type="term" value="P:protein insertion into membrane"/>
    <property type="evidence" value="ECO:0007669"/>
    <property type="project" value="UniProtKB-UniRule"/>
</dbReference>
<dbReference type="CDD" id="cd15830">
    <property type="entry name" value="BamD"/>
    <property type="match status" value="1"/>
</dbReference>
<dbReference type="HAMAP" id="MF_00922">
    <property type="entry name" value="OM_assembly_BamD"/>
    <property type="match status" value="1"/>
</dbReference>
<keyword evidence="4 6" id="KW-0998">Cell outer membrane</keyword>
<protein>
    <recommendedName>
        <fullName evidence="6">Outer membrane protein assembly factor BamD</fullName>
    </recommendedName>
</protein>
<comment type="subcellular location">
    <subcellularLocation>
        <location evidence="6">Cell outer membrane</location>
        <topology evidence="6">Lipid-anchor</topology>
    </subcellularLocation>
</comment>
<comment type="function">
    <text evidence="6">Part of the outer membrane protein assembly complex, which is involved in assembly and insertion of beta-barrel proteins into the outer membrane.</text>
</comment>
<dbReference type="AlphaFoldDB" id="A0A8I1KL32"/>
<keyword evidence="9" id="KW-1185">Reference proteome</keyword>
<dbReference type="InterPro" id="IPR017689">
    <property type="entry name" value="BamD"/>
</dbReference>
<keyword evidence="3 6" id="KW-0564">Palmitate</keyword>
<evidence type="ECO:0000256" key="3">
    <source>
        <dbReference type="ARBA" id="ARBA00023139"/>
    </source>
</evidence>
<dbReference type="SUPFAM" id="SSF48452">
    <property type="entry name" value="TPR-like"/>
    <property type="match status" value="1"/>
</dbReference>
<dbReference type="Pfam" id="PF13525">
    <property type="entry name" value="YfiO"/>
    <property type="match status" value="1"/>
</dbReference>
<evidence type="ECO:0000256" key="1">
    <source>
        <dbReference type="ARBA" id="ARBA00022729"/>
    </source>
</evidence>
<sequence>MGLRSIGQTLAAVILATTLSSSLGGCGSMGSMFSSSESTQLDQRPPDQIYKEADDLLGQGKNNKAAELFERIDQLYPYSEEAKKSTLMAAYAYQKAGKGPEAVAAARRFLALHPGSKEAALAQEIIASSYFERISGPTRDQGETKKAIAELETLISRYPDSRYSEDAKRRIKLARDTLAASEMNVGRYWQKKGNYLGAVNRFKTVVTDYQQTTHVEEALMRLTECYMALGIVNEAQTAAAVLGHNFPDSPWYKDAYALLQSGGTAPREDSGSWISHAWKRTVGSVAG</sequence>
<keyword evidence="2 6" id="KW-0472">Membrane</keyword>
<keyword evidence="5 6" id="KW-0449">Lipoprotein</keyword>
<evidence type="ECO:0000259" key="7">
    <source>
        <dbReference type="Pfam" id="PF13525"/>
    </source>
</evidence>
<dbReference type="RefSeq" id="WP_037240139.1">
    <property type="nucleotide sequence ID" value="NZ_JAEMUK010000081.1"/>
</dbReference>
<organism evidence="8 9">
    <name type="scientific">Rhodomicrobium udaipurense</name>
    <dbReference type="NCBI Taxonomy" id="1202716"/>
    <lineage>
        <taxon>Bacteria</taxon>
        <taxon>Pseudomonadati</taxon>
        <taxon>Pseudomonadota</taxon>
        <taxon>Alphaproteobacteria</taxon>
        <taxon>Hyphomicrobiales</taxon>
        <taxon>Hyphomicrobiaceae</taxon>
        <taxon>Rhodomicrobium</taxon>
    </lineage>
</organism>